<dbReference type="EC" id="5.4.2.9" evidence="4"/>
<dbReference type="SUPFAM" id="SSF51621">
    <property type="entry name" value="Phosphoenolpyruvate/pyruvate domain"/>
    <property type="match status" value="1"/>
</dbReference>
<dbReference type="PANTHER" id="PTHR43793">
    <property type="entry name" value="FAD SYNTHASE"/>
    <property type="match status" value="1"/>
</dbReference>
<dbReference type="InterPro" id="IPR040442">
    <property type="entry name" value="Pyrv_kinase-like_dom_sf"/>
</dbReference>
<dbReference type="SUPFAM" id="SSF52374">
    <property type="entry name" value="Nucleotidylyl transferase"/>
    <property type="match status" value="1"/>
</dbReference>
<accession>A0ABU7XZN1</accession>
<dbReference type="InterPro" id="IPR004821">
    <property type="entry name" value="Cyt_trans-like"/>
</dbReference>
<evidence type="ECO:0000256" key="3">
    <source>
        <dbReference type="ARBA" id="ARBA00023235"/>
    </source>
</evidence>
<dbReference type="Pfam" id="PF01467">
    <property type="entry name" value="CTP_transf_like"/>
    <property type="match status" value="1"/>
</dbReference>
<dbReference type="InterPro" id="IPR012698">
    <property type="entry name" value="PEnolPyrv_PMutase_core"/>
</dbReference>
<dbReference type="Gene3D" id="3.40.50.620">
    <property type="entry name" value="HUPs"/>
    <property type="match status" value="1"/>
</dbReference>
<protein>
    <recommendedName>
        <fullName evidence="4">phosphoenolpyruvate mutase</fullName>
        <ecNumber evidence="4">5.4.2.9</ecNumber>
    </recommendedName>
</protein>
<dbReference type="RefSeq" id="WP_303307650.1">
    <property type="nucleotide sequence ID" value="NZ_JAODOP010000004.1"/>
</dbReference>
<dbReference type="CDD" id="cd00377">
    <property type="entry name" value="ICL_PEPM"/>
    <property type="match status" value="1"/>
</dbReference>
<evidence type="ECO:0000256" key="2">
    <source>
        <dbReference type="ARBA" id="ARBA00022695"/>
    </source>
</evidence>
<proteinExistence type="predicted"/>
<dbReference type="InterPro" id="IPR039556">
    <property type="entry name" value="ICL/PEPM"/>
</dbReference>
<dbReference type="Proteomes" id="UP001337305">
    <property type="component" value="Unassembled WGS sequence"/>
</dbReference>
<dbReference type="Pfam" id="PF13714">
    <property type="entry name" value="PEP_mutase"/>
    <property type="match status" value="1"/>
</dbReference>
<dbReference type="NCBIfam" id="TIGR02320">
    <property type="entry name" value="PEP_mutase"/>
    <property type="match status" value="1"/>
</dbReference>
<evidence type="ECO:0000259" key="5">
    <source>
        <dbReference type="Pfam" id="PF01467"/>
    </source>
</evidence>
<dbReference type="Gene3D" id="3.20.20.60">
    <property type="entry name" value="Phosphoenolpyruvate-binding domains"/>
    <property type="match status" value="1"/>
</dbReference>
<reference evidence="6 7" key="1">
    <citation type="submission" date="2022-09" db="EMBL/GenBank/DDBJ databases">
        <title>Genome sequencing of Flavivirga sp. MEBiC05379.</title>
        <authorList>
            <person name="Oh H.-M."/>
            <person name="Kwon K.K."/>
            <person name="Park M.J."/>
            <person name="Yang S.-H."/>
        </authorList>
    </citation>
    <scope>NUCLEOTIDE SEQUENCE [LARGE SCALE GENOMIC DNA]</scope>
    <source>
        <strain evidence="6 7">MEBiC05379</strain>
    </source>
</reference>
<keyword evidence="2" id="KW-0548">Nucleotidyltransferase</keyword>
<dbReference type="EMBL" id="JAODOP010000004">
    <property type="protein sequence ID" value="MEF3835362.1"/>
    <property type="molecule type" value="Genomic_DNA"/>
</dbReference>
<organism evidence="6 7">
    <name type="scientific">Flavivirga spongiicola</name>
    <dbReference type="NCBI Taxonomy" id="421621"/>
    <lineage>
        <taxon>Bacteria</taxon>
        <taxon>Pseudomonadati</taxon>
        <taxon>Bacteroidota</taxon>
        <taxon>Flavobacteriia</taxon>
        <taxon>Flavobacteriales</taxon>
        <taxon>Flavobacteriaceae</taxon>
        <taxon>Flavivirga</taxon>
    </lineage>
</organism>
<evidence type="ECO:0000256" key="1">
    <source>
        <dbReference type="ARBA" id="ARBA00022679"/>
    </source>
</evidence>
<keyword evidence="3 6" id="KW-0413">Isomerase</keyword>
<sequence length="432" mass="48090">MKTIYLGMTADAIHPGIINIINEGAKHGKVLVGLLTDKAIANHKPLPILDYNQRLKVISNIKGVYKVVPQNEWSYLPNLKTYKPDAIIHGDDWKSGSLFEIRKNVIEYMASVDGEVIEIPYTLGVNSSMIIENNRTIGTTPEIRLKSLRRLINAKPLVRILESHNGLTGLIIENLSIEKNDHILEFDGMWSSSLTDSTSKGKPDIETVDTTKRLSSLVDILECTTKPVIYDADTGGKLEHFPYTVRTLERNGVSAVIIEDKTGLKKNSLFGTSVLQKQESIEGFCKKIKAGKAGQVTKDFMIISRIESFILGKTVEDALERAHAYILAGANGIMIHSKHTTGDDIFDFVRQFRLKDKVTPIVVVPSTYNHVTEQEFIELGVNIVIYANHMLRAAYPSMVKVATMILEDQNSVRASEQCMSIKSILELIPGTK</sequence>
<evidence type="ECO:0000313" key="7">
    <source>
        <dbReference type="Proteomes" id="UP001337305"/>
    </source>
</evidence>
<dbReference type="InterPro" id="IPR050385">
    <property type="entry name" value="Archaeal_FAD_synthase"/>
</dbReference>
<comment type="caution">
    <text evidence="6">The sequence shown here is derived from an EMBL/GenBank/DDBJ whole genome shotgun (WGS) entry which is preliminary data.</text>
</comment>
<name>A0ABU7XZN1_9FLAO</name>
<gene>
    <name evidence="6" type="primary">aepX</name>
    <name evidence="6" type="ORF">N1F79_19720</name>
</gene>
<evidence type="ECO:0000313" key="6">
    <source>
        <dbReference type="EMBL" id="MEF3835362.1"/>
    </source>
</evidence>
<feature type="domain" description="Cytidyltransferase-like" evidence="5">
    <location>
        <begin position="9"/>
        <end position="132"/>
    </location>
</feature>
<dbReference type="InterPro" id="IPR014729">
    <property type="entry name" value="Rossmann-like_a/b/a_fold"/>
</dbReference>
<keyword evidence="7" id="KW-1185">Reference proteome</keyword>
<dbReference type="InterPro" id="IPR015813">
    <property type="entry name" value="Pyrv/PenolPyrv_kinase-like_dom"/>
</dbReference>
<keyword evidence="1" id="KW-0808">Transferase</keyword>
<evidence type="ECO:0000256" key="4">
    <source>
        <dbReference type="ARBA" id="ARBA00024063"/>
    </source>
</evidence>
<dbReference type="PANTHER" id="PTHR43793:SF1">
    <property type="entry name" value="FAD SYNTHASE"/>
    <property type="match status" value="1"/>
</dbReference>
<dbReference type="GO" id="GO:0050188">
    <property type="term" value="F:phosphoenolpyruvate mutase activity"/>
    <property type="evidence" value="ECO:0007669"/>
    <property type="project" value="UniProtKB-EC"/>
</dbReference>